<evidence type="ECO:0000313" key="5">
    <source>
        <dbReference type="EMBL" id="SDT95892.1"/>
    </source>
</evidence>
<evidence type="ECO:0000313" key="6">
    <source>
        <dbReference type="Proteomes" id="UP000243232"/>
    </source>
</evidence>
<dbReference type="PANTHER" id="PTHR11006">
    <property type="entry name" value="PROTEIN ARGININE N-METHYLTRANSFERASE"/>
    <property type="match status" value="1"/>
</dbReference>
<dbReference type="STRING" id="364197.SAMN05216296_0889"/>
<keyword evidence="6" id="KW-1185">Reference proteome</keyword>
<dbReference type="RefSeq" id="WP_157718788.1">
    <property type="nucleotide sequence ID" value="NZ_LT629785.1"/>
</dbReference>
<proteinExistence type="predicted"/>
<dbReference type="Gene3D" id="3.40.50.150">
    <property type="entry name" value="Vaccinia Virus protein VP39"/>
    <property type="match status" value="1"/>
</dbReference>
<gene>
    <name evidence="5" type="ORF">SAMN05216296_0889</name>
</gene>
<name>A0A1H2EL34_9PSED</name>
<feature type="domain" description="Protein arginine N-methyltransferase" evidence="4">
    <location>
        <begin position="143"/>
        <end position="278"/>
    </location>
</feature>
<dbReference type="Gene3D" id="2.70.160.11">
    <property type="entry name" value="Hnrnp arginine n-methyltransferase1"/>
    <property type="match status" value="1"/>
</dbReference>
<evidence type="ECO:0000256" key="3">
    <source>
        <dbReference type="ARBA" id="ARBA00022691"/>
    </source>
</evidence>
<reference evidence="6" key="1">
    <citation type="submission" date="2016-10" db="EMBL/GenBank/DDBJ databases">
        <authorList>
            <person name="Varghese N."/>
            <person name="Submissions S."/>
        </authorList>
    </citation>
    <scope>NUCLEOTIDE SEQUENCE [LARGE SCALE GENOMIC DNA]</scope>
    <source>
        <strain evidence="6">DSM 17875</strain>
    </source>
</reference>
<keyword evidence="2 5" id="KW-0808">Transferase</keyword>
<dbReference type="InterPro" id="IPR055135">
    <property type="entry name" value="PRMT_dom"/>
</dbReference>
<dbReference type="InterPro" id="IPR025799">
    <property type="entry name" value="Arg_MeTrfase"/>
</dbReference>
<dbReference type="AlphaFoldDB" id="A0A1H2EL34"/>
<dbReference type="Pfam" id="PF06325">
    <property type="entry name" value="PrmA"/>
    <property type="match status" value="1"/>
</dbReference>
<evidence type="ECO:0000256" key="2">
    <source>
        <dbReference type="ARBA" id="ARBA00022679"/>
    </source>
</evidence>
<organism evidence="5 6">
    <name type="scientific">Pseudomonas pohangensis</name>
    <dbReference type="NCBI Taxonomy" id="364197"/>
    <lineage>
        <taxon>Bacteria</taxon>
        <taxon>Pseudomonadati</taxon>
        <taxon>Pseudomonadota</taxon>
        <taxon>Gammaproteobacteria</taxon>
        <taxon>Pseudomonadales</taxon>
        <taxon>Pseudomonadaceae</taxon>
        <taxon>Pseudomonas</taxon>
    </lineage>
</organism>
<dbReference type="EMBL" id="LT629785">
    <property type="protein sequence ID" value="SDT95892.1"/>
    <property type="molecule type" value="Genomic_DNA"/>
</dbReference>
<dbReference type="GO" id="GO:0016274">
    <property type="term" value="F:protein-arginine N-methyltransferase activity"/>
    <property type="evidence" value="ECO:0007669"/>
    <property type="project" value="InterPro"/>
</dbReference>
<dbReference type="CDD" id="cd02440">
    <property type="entry name" value="AdoMet_MTases"/>
    <property type="match status" value="1"/>
</dbReference>
<dbReference type="OrthoDB" id="7356791at2"/>
<protein>
    <submittedName>
        <fullName evidence="5">Protein arginine N-methyltransferase 1</fullName>
    </submittedName>
</protein>
<dbReference type="Proteomes" id="UP000243232">
    <property type="component" value="Chromosome I"/>
</dbReference>
<dbReference type="InterPro" id="IPR029063">
    <property type="entry name" value="SAM-dependent_MTases_sf"/>
</dbReference>
<evidence type="ECO:0000259" key="4">
    <source>
        <dbReference type="Pfam" id="PF22528"/>
    </source>
</evidence>
<evidence type="ECO:0000256" key="1">
    <source>
        <dbReference type="ARBA" id="ARBA00022603"/>
    </source>
</evidence>
<dbReference type="GO" id="GO:0032259">
    <property type="term" value="P:methylation"/>
    <property type="evidence" value="ECO:0007669"/>
    <property type="project" value="UniProtKB-KW"/>
</dbReference>
<keyword evidence="1 5" id="KW-0489">Methyltransferase</keyword>
<keyword evidence="3" id="KW-0949">S-adenosyl-L-methionine</keyword>
<dbReference type="GO" id="GO:0042054">
    <property type="term" value="F:histone methyltransferase activity"/>
    <property type="evidence" value="ECO:0007669"/>
    <property type="project" value="TreeGrafter"/>
</dbReference>
<sequence>MSGPTLYSVTSYGDMITNQPRMPAYAEALRQAITPGCTVIDIGAGTGIFSLLACQYGAGTVTAIEPADALMLLRETAAANGFSERIKMVQGLSTEHVPEQKADVIVSDIRGVMPLFEHHIPTICDARERLLAPGGTLIPMRDTLFAALAEHPESYQPCTEPWLQNDYGLDLRAGHRYAVNSWSKANLKPEQLLSASAELAVLDYRSITEPNMAGTVTLKAEKDGTAHGLLIWFDAELAPGIGFSNAPGQPRLVYGQAFFPFEQPLVMIRGDRVEASVKANLVDDSYVWTWTSSLFRADAARPELTLRQSSFLAQVMSPESLARRAHTHVPEPSPAQAADLLVLSLMDGQRSLGEIASILQERFPERFKDNATALNHVAALAGRY</sequence>
<dbReference type="PROSITE" id="PS51678">
    <property type="entry name" value="SAM_MT_PRMT"/>
    <property type="match status" value="1"/>
</dbReference>
<dbReference type="SUPFAM" id="SSF53335">
    <property type="entry name" value="S-adenosyl-L-methionine-dependent methyltransferases"/>
    <property type="match status" value="1"/>
</dbReference>
<accession>A0A1H2EL34</accession>
<dbReference type="Pfam" id="PF22528">
    <property type="entry name" value="PRMT_C"/>
    <property type="match status" value="1"/>
</dbReference>
<dbReference type="PANTHER" id="PTHR11006:SF4">
    <property type="entry name" value="PROTEIN ARGININE N-METHYLTRANSFERASE 7"/>
    <property type="match status" value="1"/>
</dbReference>